<organism evidence="1 2">
    <name type="scientific">Nocardia mexicana</name>
    <dbReference type="NCBI Taxonomy" id="279262"/>
    <lineage>
        <taxon>Bacteria</taxon>
        <taxon>Bacillati</taxon>
        <taxon>Actinomycetota</taxon>
        <taxon>Actinomycetes</taxon>
        <taxon>Mycobacteriales</taxon>
        <taxon>Nocardiaceae</taxon>
        <taxon>Nocardia</taxon>
    </lineage>
</organism>
<dbReference type="STRING" id="1210089.GCA_001613165_01676"/>
<protein>
    <submittedName>
        <fullName evidence="1">Uncharacterized protein</fullName>
    </submittedName>
</protein>
<dbReference type="AlphaFoldDB" id="A0A370HAM7"/>
<keyword evidence="2" id="KW-1185">Reference proteome</keyword>
<accession>A0A370HAM7</accession>
<dbReference type="EMBL" id="QQAZ01000002">
    <property type="protein sequence ID" value="RDI53996.1"/>
    <property type="molecule type" value="Genomic_DNA"/>
</dbReference>
<dbReference type="Proteomes" id="UP000255355">
    <property type="component" value="Unassembled WGS sequence"/>
</dbReference>
<gene>
    <name evidence="1" type="ORF">DFR68_102117</name>
</gene>
<dbReference type="OrthoDB" id="4560201at2"/>
<evidence type="ECO:0000313" key="2">
    <source>
        <dbReference type="Proteomes" id="UP000255355"/>
    </source>
</evidence>
<name>A0A370HAM7_9NOCA</name>
<reference evidence="1 2" key="1">
    <citation type="submission" date="2018-07" db="EMBL/GenBank/DDBJ databases">
        <title>Genomic Encyclopedia of Type Strains, Phase IV (KMG-IV): sequencing the most valuable type-strain genomes for metagenomic binning, comparative biology and taxonomic classification.</title>
        <authorList>
            <person name="Goeker M."/>
        </authorList>
    </citation>
    <scope>NUCLEOTIDE SEQUENCE [LARGE SCALE GENOMIC DNA]</scope>
    <source>
        <strain evidence="1 2">DSM 44952</strain>
    </source>
</reference>
<comment type="caution">
    <text evidence="1">The sequence shown here is derived from an EMBL/GenBank/DDBJ whole genome shotgun (WGS) entry which is preliminary data.</text>
</comment>
<sequence length="91" mass="9874">MSLSQYLVRVHCCSSWWLIEVPAVGRWTPVDDKRAIASTAREMIAAVTDVATDAFGVDLVEDRVVSSVEEFAGATGLQRWQATMPTGAACD</sequence>
<dbReference type="RefSeq" id="WP_068016009.1">
    <property type="nucleotide sequence ID" value="NZ_QQAZ01000002.1"/>
</dbReference>
<evidence type="ECO:0000313" key="1">
    <source>
        <dbReference type="EMBL" id="RDI53996.1"/>
    </source>
</evidence>
<proteinExistence type="predicted"/>